<feature type="compositionally biased region" description="Low complexity" evidence="4">
    <location>
        <begin position="444"/>
        <end position="463"/>
    </location>
</feature>
<evidence type="ECO:0000256" key="1">
    <source>
        <dbReference type="ARBA" id="ARBA00022741"/>
    </source>
</evidence>
<sequence>MSVGEDEAPTSSPGDALFGVPDAAVPAAGRAVAPAPPPVAGTRVAQVVVDVPLPHLDREFDYLVPDELAGAAGPDEVVVGTRVKVPFAGRERDGWVLGVRALGPDDTGRRLASLRRLVSPVVTLTPPVLALARAVADRYAGTLSDVLRFAVPSRHARAEAGVLAAVAKAAARAAEVAVEREAAEESEVSDEIEVTDVGTSEGAGADVGHPASPWDEVPGGPALLRRLREGEAPRAVWSVVGGPARWREALAEAALATRAAGRGVLVVVPDLRDVEALVPYLAERLGEEVGRLVASDGPSVRARAHLRALTGLTRVVVGTRSAAWAPLVDLGLVVCWDDGDDSLVEQRSPYPHAAQVLALRAVPERAAVLLASPSRSVWSQHLVETGWAVSLRAERSRLREVAPRVSAPDAEDLARSGPGGHARIPTPCGRRCARGSRTAPCSCRPRAPATCPTSPAAGAGPPRAARRAAAR</sequence>
<dbReference type="Gene3D" id="3.40.50.300">
    <property type="entry name" value="P-loop containing nucleotide triphosphate hydrolases"/>
    <property type="match status" value="1"/>
</dbReference>
<comment type="caution">
    <text evidence="6">The sequence shown here is derived from an EMBL/GenBank/DDBJ whole genome shotgun (WGS) entry which is preliminary data.</text>
</comment>
<keyword evidence="7" id="KW-1185">Reference proteome</keyword>
<dbReference type="GO" id="GO:0003677">
    <property type="term" value="F:DNA binding"/>
    <property type="evidence" value="ECO:0007669"/>
    <property type="project" value="UniProtKB-KW"/>
</dbReference>
<dbReference type="GO" id="GO:0005524">
    <property type="term" value="F:ATP binding"/>
    <property type="evidence" value="ECO:0007669"/>
    <property type="project" value="UniProtKB-KW"/>
</dbReference>
<dbReference type="InterPro" id="IPR041222">
    <property type="entry name" value="PriA_3primeBD"/>
</dbReference>
<dbReference type="InterPro" id="IPR027417">
    <property type="entry name" value="P-loop_NTPase"/>
</dbReference>
<evidence type="ECO:0000256" key="3">
    <source>
        <dbReference type="ARBA" id="ARBA00023125"/>
    </source>
</evidence>
<dbReference type="GO" id="GO:0006310">
    <property type="term" value="P:DNA recombination"/>
    <property type="evidence" value="ECO:0007669"/>
    <property type="project" value="TreeGrafter"/>
</dbReference>
<dbReference type="EMBL" id="PYHR01000002">
    <property type="protein sequence ID" value="PWD49727.1"/>
    <property type="molecule type" value="Genomic_DNA"/>
</dbReference>
<feature type="domain" description="Primosomal protein N' 3' DNA-binding" evidence="5">
    <location>
        <begin position="46"/>
        <end position="152"/>
    </location>
</feature>
<gene>
    <name evidence="6" type="ORF">C8046_02420</name>
</gene>
<dbReference type="Gene3D" id="3.40.1440.60">
    <property type="entry name" value="PriA, 3(prime) DNA-binding domain"/>
    <property type="match status" value="1"/>
</dbReference>
<keyword evidence="3" id="KW-0238">DNA-binding</keyword>
<keyword evidence="2" id="KW-0067">ATP-binding</keyword>
<dbReference type="InterPro" id="IPR042115">
    <property type="entry name" value="PriA_3primeBD_sf"/>
</dbReference>
<feature type="region of interest" description="Disordered" evidence="4">
    <location>
        <begin position="404"/>
        <end position="471"/>
    </location>
</feature>
<evidence type="ECO:0000259" key="5">
    <source>
        <dbReference type="Pfam" id="PF17764"/>
    </source>
</evidence>
<dbReference type="GO" id="GO:0043138">
    <property type="term" value="F:3'-5' DNA helicase activity"/>
    <property type="evidence" value="ECO:0007669"/>
    <property type="project" value="TreeGrafter"/>
</dbReference>
<dbReference type="SUPFAM" id="SSF52540">
    <property type="entry name" value="P-loop containing nucleoside triphosphate hydrolases"/>
    <property type="match status" value="1"/>
</dbReference>
<proteinExistence type="predicted"/>
<dbReference type="PANTHER" id="PTHR30580:SF0">
    <property type="entry name" value="PRIMOSOMAL PROTEIN N"/>
    <property type="match status" value="1"/>
</dbReference>
<accession>A0A2U1ZRW7</accession>
<dbReference type="PANTHER" id="PTHR30580">
    <property type="entry name" value="PRIMOSOMAL PROTEIN N"/>
    <property type="match status" value="1"/>
</dbReference>
<evidence type="ECO:0000256" key="2">
    <source>
        <dbReference type="ARBA" id="ARBA00022840"/>
    </source>
</evidence>
<dbReference type="Proteomes" id="UP000245166">
    <property type="component" value="Unassembled WGS sequence"/>
</dbReference>
<protein>
    <recommendedName>
        <fullName evidence="5">Primosomal protein N' 3' DNA-binding domain-containing protein</fullName>
    </recommendedName>
</protein>
<dbReference type="AlphaFoldDB" id="A0A2U1ZRW7"/>
<evidence type="ECO:0000313" key="6">
    <source>
        <dbReference type="EMBL" id="PWD49727.1"/>
    </source>
</evidence>
<dbReference type="GO" id="GO:0006270">
    <property type="term" value="P:DNA replication initiation"/>
    <property type="evidence" value="ECO:0007669"/>
    <property type="project" value="TreeGrafter"/>
</dbReference>
<organism evidence="6 7">
    <name type="scientific">Serinibacter arcticus</name>
    <dbReference type="NCBI Taxonomy" id="1655435"/>
    <lineage>
        <taxon>Bacteria</taxon>
        <taxon>Bacillati</taxon>
        <taxon>Actinomycetota</taxon>
        <taxon>Actinomycetes</taxon>
        <taxon>Micrococcales</taxon>
        <taxon>Beutenbergiaceae</taxon>
        <taxon>Serinibacter</taxon>
    </lineage>
</organism>
<dbReference type="Pfam" id="PF17764">
    <property type="entry name" value="PriA_3primeBD"/>
    <property type="match status" value="1"/>
</dbReference>
<evidence type="ECO:0000256" key="4">
    <source>
        <dbReference type="SAM" id="MobiDB-lite"/>
    </source>
</evidence>
<keyword evidence="1" id="KW-0547">Nucleotide-binding</keyword>
<reference evidence="6 7" key="1">
    <citation type="submission" date="2018-03" db="EMBL/GenBank/DDBJ databases">
        <title>Genome assembly of novel Miniimonas species PCH200.</title>
        <authorList>
            <person name="Thakur V."/>
            <person name="Kumar V."/>
            <person name="Singh D."/>
        </authorList>
    </citation>
    <scope>NUCLEOTIDE SEQUENCE [LARGE SCALE GENOMIC DNA]</scope>
    <source>
        <strain evidence="6 7">PCH200</strain>
    </source>
</reference>
<evidence type="ECO:0000313" key="7">
    <source>
        <dbReference type="Proteomes" id="UP000245166"/>
    </source>
</evidence>
<name>A0A2U1ZRW7_9MICO</name>
<dbReference type="OrthoDB" id="3177118at2"/>
<dbReference type="RefSeq" id="WP_109228110.1">
    <property type="nucleotide sequence ID" value="NZ_PYHR01000002.1"/>
</dbReference>
<dbReference type="GO" id="GO:0006302">
    <property type="term" value="P:double-strand break repair"/>
    <property type="evidence" value="ECO:0007669"/>
    <property type="project" value="TreeGrafter"/>
</dbReference>